<dbReference type="PANTHER" id="PTHR42940:SF8">
    <property type="entry name" value="VACUOLAR PROTEIN SORTING-ASSOCIATED PROTEIN 11"/>
    <property type="match status" value="1"/>
</dbReference>
<evidence type="ECO:0000313" key="7">
    <source>
        <dbReference type="EMBL" id="KAK0622855.1"/>
    </source>
</evidence>
<proteinExistence type="inferred from homology"/>
<dbReference type="GO" id="GO:0008270">
    <property type="term" value="F:zinc ion binding"/>
    <property type="evidence" value="ECO:0007669"/>
    <property type="project" value="InterPro"/>
</dbReference>
<dbReference type="SUPFAM" id="SSF51735">
    <property type="entry name" value="NAD(P)-binding Rossmann-fold domains"/>
    <property type="match status" value="1"/>
</dbReference>
<reference evidence="7" key="1">
    <citation type="submission" date="2023-06" db="EMBL/GenBank/DDBJ databases">
        <title>Genome-scale phylogeny and comparative genomics of the fungal order Sordariales.</title>
        <authorList>
            <consortium name="Lawrence Berkeley National Laboratory"/>
            <person name="Hensen N."/>
            <person name="Bonometti L."/>
            <person name="Westerberg I."/>
            <person name="Brannstrom I.O."/>
            <person name="Guillou S."/>
            <person name="Cros-Aarteil S."/>
            <person name="Calhoun S."/>
            <person name="Haridas S."/>
            <person name="Kuo A."/>
            <person name="Mondo S."/>
            <person name="Pangilinan J."/>
            <person name="Riley R."/>
            <person name="Labutti K."/>
            <person name="Andreopoulos B."/>
            <person name="Lipzen A."/>
            <person name="Chen C."/>
            <person name="Yanf M."/>
            <person name="Daum C."/>
            <person name="Ng V."/>
            <person name="Clum A."/>
            <person name="Steindorff A."/>
            <person name="Ohm R."/>
            <person name="Martin F."/>
            <person name="Silar P."/>
            <person name="Natvig D."/>
            <person name="Lalanne C."/>
            <person name="Gautier V."/>
            <person name="Ament-Velasquez S.L."/>
            <person name="Kruys A."/>
            <person name="Hutchinson M.I."/>
            <person name="Powell A.J."/>
            <person name="Barry K."/>
            <person name="Miller A.N."/>
            <person name="Grigoriev I.V."/>
            <person name="Debuchy R."/>
            <person name="Gladieux P."/>
            <person name="Thoren M.H."/>
            <person name="Johannesson H."/>
        </authorList>
    </citation>
    <scope>NUCLEOTIDE SEQUENCE</scope>
    <source>
        <strain evidence="7">CBS 606.72</strain>
    </source>
</reference>
<dbReference type="CDD" id="cd05283">
    <property type="entry name" value="CAD1"/>
    <property type="match status" value="1"/>
</dbReference>
<dbReference type="InterPro" id="IPR036291">
    <property type="entry name" value="NAD(P)-bd_dom_sf"/>
</dbReference>
<keyword evidence="8" id="KW-1185">Reference proteome</keyword>
<feature type="domain" description="Enoyl reductase (ER)" evidence="6">
    <location>
        <begin position="20"/>
        <end position="335"/>
    </location>
</feature>
<dbReference type="InterPro" id="IPR047109">
    <property type="entry name" value="CAD-like"/>
</dbReference>
<dbReference type="SUPFAM" id="SSF50129">
    <property type="entry name" value="GroES-like"/>
    <property type="match status" value="1"/>
</dbReference>
<dbReference type="AlphaFoldDB" id="A0AA39WWG1"/>
<dbReference type="SMART" id="SM00829">
    <property type="entry name" value="PKS_ER"/>
    <property type="match status" value="1"/>
</dbReference>
<dbReference type="InterPro" id="IPR020843">
    <property type="entry name" value="ER"/>
</dbReference>
<keyword evidence="3" id="KW-0479">Metal-binding</keyword>
<dbReference type="Pfam" id="PF08240">
    <property type="entry name" value="ADH_N"/>
    <property type="match status" value="1"/>
</dbReference>
<keyword evidence="4" id="KW-0862">Zinc</keyword>
<dbReference type="FunFam" id="3.40.50.720:FF:000022">
    <property type="entry name" value="Cinnamyl alcohol dehydrogenase"/>
    <property type="match status" value="1"/>
</dbReference>
<comment type="cofactor">
    <cofactor evidence="1">
        <name>Zn(2+)</name>
        <dbReference type="ChEBI" id="CHEBI:29105"/>
    </cofactor>
</comment>
<dbReference type="Gene3D" id="3.40.50.720">
    <property type="entry name" value="NAD(P)-binding Rossmann-like Domain"/>
    <property type="match status" value="1"/>
</dbReference>
<evidence type="ECO:0000256" key="1">
    <source>
        <dbReference type="ARBA" id="ARBA00001947"/>
    </source>
</evidence>
<dbReference type="InterPro" id="IPR029752">
    <property type="entry name" value="D-isomer_DH_CS1"/>
</dbReference>
<dbReference type="EMBL" id="JAULSU010000003">
    <property type="protein sequence ID" value="KAK0622855.1"/>
    <property type="molecule type" value="Genomic_DNA"/>
</dbReference>
<dbReference type="GO" id="GO:0016616">
    <property type="term" value="F:oxidoreductase activity, acting on the CH-OH group of donors, NAD or NADP as acceptor"/>
    <property type="evidence" value="ECO:0007669"/>
    <property type="project" value="InterPro"/>
</dbReference>
<evidence type="ECO:0000256" key="5">
    <source>
        <dbReference type="ARBA" id="ARBA00023002"/>
    </source>
</evidence>
<dbReference type="PROSITE" id="PS00065">
    <property type="entry name" value="D_2_HYDROXYACID_DH_1"/>
    <property type="match status" value="1"/>
</dbReference>
<organism evidence="7 8">
    <name type="scientific">Immersiella caudata</name>
    <dbReference type="NCBI Taxonomy" id="314043"/>
    <lineage>
        <taxon>Eukaryota</taxon>
        <taxon>Fungi</taxon>
        <taxon>Dikarya</taxon>
        <taxon>Ascomycota</taxon>
        <taxon>Pezizomycotina</taxon>
        <taxon>Sordariomycetes</taxon>
        <taxon>Sordariomycetidae</taxon>
        <taxon>Sordariales</taxon>
        <taxon>Lasiosphaeriaceae</taxon>
        <taxon>Immersiella</taxon>
    </lineage>
</organism>
<evidence type="ECO:0000256" key="2">
    <source>
        <dbReference type="ARBA" id="ARBA00008072"/>
    </source>
</evidence>
<dbReference type="PROSITE" id="PS00059">
    <property type="entry name" value="ADH_ZINC"/>
    <property type="match status" value="1"/>
</dbReference>
<dbReference type="InterPro" id="IPR002328">
    <property type="entry name" value="ADH_Zn_CS"/>
</dbReference>
<dbReference type="PANTHER" id="PTHR42940">
    <property type="entry name" value="ALCOHOL DEHYDROGENASE 1-RELATED"/>
    <property type="match status" value="1"/>
</dbReference>
<dbReference type="Gene3D" id="3.90.180.10">
    <property type="entry name" value="Medium-chain alcohol dehydrogenases, catalytic domain"/>
    <property type="match status" value="1"/>
</dbReference>
<evidence type="ECO:0000313" key="8">
    <source>
        <dbReference type="Proteomes" id="UP001175000"/>
    </source>
</evidence>
<protein>
    <submittedName>
        <fullName evidence="7">Chaperonin 10-like protein</fullName>
    </submittedName>
</protein>
<sequence>MASLTGKEYTIYRGKDGKVTSDTVTIPEPGPHDVIVRITHSGVCYTDFEFFRLGAPLALGHEGVGIVEAVGSAVTSVKLGDRVGGGFHNDSCGQCHYCTTGQDIYCPERTIYGFGGYNNGTFGAYFVGKEGYVHKIPDGLSSAEAAPLQCAGATVYTALVDSVKPRHRVGILGIGGLGHLAIQYAAKMGAEVVVFSTSKDKEAEALSFSASEFVLLSEPESVKAPVDILVLTGSKYPDWEKFLDTKVLARLGVIIPLSAPTHGPLSLPANSLFWNGYQVQSSLVASKAQHNDMLEFSARHGIKPTIQVTKLAGPETIDSVFEKLQAGTVRYRAVLEY</sequence>
<evidence type="ECO:0000259" key="6">
    <source>
        <dbReference type="SMART" id="SM00829"/>
    </source>
</evidence>
<gene>
    <name evidence="7" type="ORF">B0T14DRAFT_154807</name>
</gene>
<accession>A0AA39WWG1</accession>
<evidence type="ECO:0000256" key="3">
    <source>
        <dbReference type="ARBA" id="ARBA00022723"/>
    </source>
</evidence>
<dbReference type="InterPro" id="IPR011032">
    <property type="entry name" value="GroES-like_sf"/>
</dbReference>
<comment type="caution">
    <text evidence="7">The sequence shown here is derived from an EMBL/GenBank/DDBJ whole genome shotgun (WGS) entry which is preliminary data.</text>
</comment>
<evidence type="ECO:0000256" key="4">
    <source>
        <dbReference type="ARBA" id="ARBA00022833"/>
    </source>
</evidence>
<name>A0AA39WWG1_9PEZI</name>
<dbReference type="InterPro" id="IPR013154">
    <property type="entry name" value="ADH-like_N"/>
</dbReference>
<keyword evidence="5" id="KW-0560">Oxidoreductase</keyword>
<dbReference type="Proteomes" id="UP001175000">
    <property type="component" value="Unassembled WGS sequence"/>
</dbReference>
<comment type="similarity">
    <text evidence="2">Belongs to the zinc-containing alcohol dehydrogenase family.</text>
</comment>